<proteinExistence type="predicted"/>
<reference evidence="1 2" key="1">
    <citation type="journal article" date="2010" name="Cell">
        <title>The genome of Naegleria gruberi illuminates early eukaryotic versatility.</title>
        <authorList>
            <person name="Fritz-Laylin L.K."/>
            <person name="Prochnik S.E."/>
            <person name="Ginger M.L."/>
            <person name="Dacks J.B."/>
            <person name="Carpenter M.L."/>
            <person name="Field M.C."/>
            <person name="Kuo A."/>
            <person name="Paredez A."/>
            <person name="Chapman J."/>
            <person name="Pham J."/>
            <person name="Shu S."/>
            <person name="Neupane R."/>
            <person name="Cipriano M."/>
            <person name="Mancuso J."/>
            <person name="Tu H."/>
            <person name="Salamov A."/>
            <person name="Lindquist E."/>
            <person name="Shapiro H."/>
            <person name="Lucas S."/>
            <person name="Grigoriev I.V."/>
            <person name="Cande W.Z."/>
            <person name="Fulton C."/>
            <person name="Rokhsar D.S."/>
            <person name="Dawson S.C."/>
        </authorList>
    </citation>
    <scope>NUCLEOTIDE SEQUENCE [LARGE SCALE GENOMIC DNA]</scope>
    <source>
        <strain evidence="1 2">NEG-M</strain>
    </source>
</reference>
<dbReference type="AlphaFoldDB" id="D2VK20"/>
<evidence type="ECO:0000313" key="2">
    <source>
        <dbReference type="Proteomes" id="UP000006671"/>
    </source>
</evidence>
<dbReference type="RefSeq" id="XP_002675618.1">
    <property type="nucleotide sequence ID" value="XM_002675572.1"/>
</dbReference>
<dbReference type="InParanoid" id="D2VK20"/>
<keyword evidence="2" id="KW-1185">Reference proteome</keyword>
<organism evidence="2">
    <name type="scientific">Naegleria gruberi</name>
    <name type="common">Amoeba</name>
    <dbReference type="NCBI Taxonomy" id="5762"/>
    <lineage>
        <taxon>Eukaryota</taxon>
        <taxon>Discoba</taxon>
        <taxon>Heterolobosea</taxon>
        <taxon>Tetramitia</taxon>
        <taxon>Eutetramitia</taxon>
        <taxon>Vahlkampfiidae</taxon>
        <taxon>Naegleria</taxon>
    </lineage>
</organism>
<dbReference type="EMBL" id="GG738877">
    <property type="protein sequence ID" value="EFC42874.1"/>
    <property type="molecule type" value="Genomic_DNA"/>
</dbReference>
<dbReference type="VEuPathDB" id="AmoebaDB:NAEGRDRAFT_69240"/>
<dbReference type="GeneID" id="8862865"/>
<evidence type="ECO:0000313" key="1">
    <source>
        <dbReference type="EMBL" id="EFC42874.1"/>
    </source>
</evidence>
<protein>
    <submittedName>
        <fullName evidence="1">Predicted protein</fullName>
    </submittedName>
</protein>
<gene>
    <name evidence="1" type="ORF">NAEGRDRAFT_69240</name>
</gene>
<name>D2VK20_NAEGR</name>
<dbReference type="Proteomes" id="UP000006671">
    <property type="component" value="Unassembled WGS sequence"/>
</dbReference>
<accession>D2VK20</accession>
<dbReference type="KEGG" id="ngr:NAEGRDRAFT_69240"/>
<sequence>MYVRLWLVYGTEKTKSSLNNLINNSFKRGTDQVDILKECQKLVVRLRVDNFLVGKFHHYLKNGSKFLTSRLEELLSVKQSVNGKSTKFLGDSIKDLFLISSAIDKSGGTPDYIRVVVFTPCGFPLVLQVMFEFKRQSYQVMFSYRVPLYQHSTIDYGSIIYNNHHDHWALVESLLFLENPDEHFINLGFEGNTLAFIRSLVIYGFMECAFAMNQFKLVGLHYYSLPFFYAGEYKEKGIKGEEELLTCFEKHKETIKVIHPLEDVELQYLSDANSESEDDEYD</sequence>